<comment type="caution">
    <text evidence="12">The sequence shown here is derived from an EMBL/GenBank/DDBJ whole genome shotgun (WGS) entry which is preliminary data.</text>
</comment>
<keyword evidence="8 11" id="KW-1133">Transmembrane helix</keyword>
<comment type="similarity">
    <text evidence="2">Belongs to the inorganic phosphate transporter (PiT) (TC 2.A.20) family. Pit subfamily.</text>
</comment>
<dbReference type="InterPro" id="IPR001204">
    <property type="entry name" value="Phos_transporter"/>
</dbReference>
<feature type="transmembrane region" description="Helical" evidence="11">
    <location>
        <begin position="411"/>
        <end position="432"/>
    </location>
</feature>
<evidence type="ECO:0000256" key="10">
    <source>
        <dbReference type="ARBA" id="ARBA00047348"/>
    </source>
</evidence>
<keyword evidence="13" id="KW-1185">Reference proteome</keyword>
<keyword evidence="5 11" id="KW-0592">Phosphate transport</keyword>
<reference evidence="12 13" key="1">
    <citation type="submission" date="2015-11" db="EMBL/GenBank/DDBJ databases">
        <title>Expanding the genomic diversity of Burkholderia species for the development of highly accurate diagnostics.</title>
        <authorList>
            <person name="Sahl J."/>
            <person name="Keim P."/>
            <person name="Wagner D."/>
        </authorList>
    </citation>
    <scope>NUCLEOTIDE SEQUENCE [LARGE SCALE GENOMIC DNA]</scope>
    <source>
        <strain evidence="12 13">TSV85</strain>
    </source>
</reference>
<feature type="transmembrane region" description="Helical" evidence="11">
    <location>
        <begin position="504"/>
        <end position="525"/>
    </location>
</feature>
<keyword evidence="6 11" id="KW-0812">Transmembrane</keyword>
<dbReference type="Proteomes" id="UP000062788">
    <property type="component" value="Unassembled WGS sequence"/>
</dbReference>
<sequence>MNRPLFAPATEERTDRTRHLGLALLVALLASGAAYVLVHLLADLPPIGGHSIFPYLLLGIALAIALGFEFVNGFHDTANAVATVIYTHSLTPNVAVIWSGIWNFLGVMASTGAVAFGILQLLPVELILQVGHGAGFAMVFALLIAAIVWNLATWYFGLPSSSSHTLIGSIIGVGLANQLMHGASGTSGVDWAQAMGVGKSLLFSPIVGFLCAGLLLVVLKALVRVPALYSEPKNNEPPPFWVRCLLILTCTGVSFAHGSNDGQKGMGLIMLILIGTVPTAYALNKAVTAGESQTFIAVAHQASATLARYAGDAPPSAEPRRDVEAYVQSRRLNAATLPAVRQLSDSLAQEVGATGSIAALPGGEADNVRNTMYLVSEALRLMKKTQQPVFSPQDARALDNYRAQLDHATKFIPTWVKVAVAIALGLGTMVGWRRIVVTVGEKIGKQHLTYGQGASVEVVAMLTIGAADAYGLPVSTTHVLSSGVAGTMAANGSGLQWATVRSLILAWVLTLPASIVLAGALYWCFHSLT</sequence>
<evidence type="ECO:0000313" key="12">
    <source>
        <dbReference type="EMBL" id="KVE23816.1"/>
    </source>
</evidence>
<dbReference type="RefSeq" id="WP_059520174.1">
    <property type="nucleotide sequence ID" value="NZ_LOWA01000056.1"/>
</dbReference>
<evidence type="ECO:0000256" key="11">
    <source>
        <dbReference type="RuleBase" id="RU363058"/>
    </source>
</evidence>
<evidence type="ECO:0000256" key="9">
    <source>
        <dbReference type="ARBA" id="ARBA00023136"/>
    </source>
</evidence>
<proteinExistence type="inferred from homology"/>
<dbReference type="GO" id="GO:0005886">
    <property type="term" value="C:plasma membrane"/>
    <property type="evidence" value="ECO:0007669"/>
    <property type="project" value="UniProtKB-SubCell"/>
</dbReference>
<evidence type="ECO:0000256" key="8">
    <source>
        <dbReference type="ARBA" id="ARBA00022989"/>
    </source>
</evidence>
<gene>
    <name evidence="12" type="ORF">WS67_21570</name>
</gene>
<feature type="transmembrane region" description="Helical" evidence="11">
    <location>
        <begin position="95"/>
        <end position="122"/>
    </location>
</feature>
<dbReference type="AlphaFoldDB" id="A0A103DW58"/>
<accession>A0A103DW58</accession>
<evidence type="ECO:0000256" key="4">
    <source>
        <dbReference type="ARBA" id="ARBA00022475"/>
    </source>
</evidence>
<evidence type="ECO:0000256" key="1">
    <source>
        <dbReference type="ARBA" id="ARBA00004651"/>
    </source>
</evidence>
<comment type="subcellular location">
    <subcellularLocation>
        <location evidence="1">Cell membrane</location>
        <topology evidence="1">Multi-pass membrane protein</topology>
    </subcellularLocation>
    <subcellularLocation>
        <location evidence="11">Membrane</location>
        <topology evidence="11">Multi-pass membrane protein</topology>
    </subcellularLocation>
</comment>
<dbReference type="EMBL" id="LOWA01000056">
    <property type="protein sequence ID" value="KVE23816.1"/>
    <property type="molecule type" value="Genomic_DNA"/>
</dbReference>
<keyword evidence="9 11" id="KW-0472">Membrane</keyword>
<feature type="transmembrane region" description="Helical" evidence="11">
    <location>
        <begin position="265"/>
        <end position="283"/>
    </location>
</feature>
<keyword evidence="7" id="KW-0769">Symport</keyword>
<feature type="transmembrane region" description="Helical" evidence="11">
    <location>
        <begin position="201"/>
        <end position="219"/>
    </location>
</feature>
<evidence type="ECO:0000313" key="13">
    <source>
        <dbReference type="Proteomes" id="UP000062788"/>
    </source>
</evidence>
<evidence type="ECO:0000256" key="2">
    <source>
        <dbReference type="ARBA" id="ARBA00005342"/>
    </source>
</evidence>
<dbReference type="PANTHER" id="PTHR11101">
    <property type="entry name" value="PHOSPHATE TRANSPORTER"/>
    <property type="match status" value="1"/>
</dbReference>
<evidence type="ECO:0000256" key="6">
    <source>
        <dbReference type="ARBA" id="ARBA00022692"/>
    </source>
</evidence>
<evidence type="ECO:0000256" key="5">
    <source>
        <dbReference type="ARBA" id="ARBA00022592"/>
    </source>
</evidence>
<dbReference type="GO" id="GO:0005315">
    <property type="term" value="F:phosphate transmembrane transporter activity"/>
    <property type="evidence" value="ECO:0007669"/>
    <property type="project" value="InterPro"/>
</dbReference>
<dbReference type="GO" id="GO:0035435">
    <property type="term" value="P:phosphate ion transmembrane transport"/>
    <property type="evidence" value="ECO:0007669"/>
    <property type="project" value="TreeGrafter"/>
</dbReference>
<organism evidence="12 13">
    <name type="scientific">Burkholderia singularis</name>
    <dbReference type="NCBI Taxonomy" id="1503053"/>
    <lineage>
        <taxon>Bacteria</taxon>
        <taxon>Pseudomonadati</taxon>
        <taxon>Pseudomonadota</taxon>
        <taxon>Betaproteobacteria</taxon>
        <taxon>Burkholderiales</taxon>
        <taxon>Burkholderiaceae</taxon>
        <taxon>Burkholderia</taxon>
        <taxon>pseudomallei group</taxon>
    </lineage>
</organism>
<keyword evidence="4" id="KW-1003">Cell membrane</keyword>
<dbReference type="Pfam" id="PF01384">
    <property type="entry name" value="PHO4"/>
    <property type="match status" value="1"/>
</dbReference>
<evidence type="ECO:0000256" key="7">
    <source>
        <dbReference type="ARBA" id="ARBA00022847"/>
    </source>
</evidence>
<dbReference type="PANTHER" id="PTHR11101:SF65">
    <property type="entry name" value="LOW-AFFINITY INORGANIC PHOSPHATE TRANSPORTER PITA-RELATED"/>
    <property type="match status" value="1"/>
</dbReference>
<keyword evidence="3 11" id="KW-0813">Transport</keyword>
<feature type="transmembrane region" description="Helical" evidence="11">
    <location>
        <begin position="20"/>
        <end position="41"/>
    </location>
</feature>
<name>A0A103DW58_9BURK</name>
<dbReference type="GO" id="GO:0015293">
    <property type="term" value="F:symporter activity"/>
    <property type="evidence" value="ECO:0007669"/>
    <property type="project" value="UniProtKB-KW"/>
</dbReference>
<evidence type="ECO:0000256" key="3">
    <source>
        <dbReference type="ARBA" id="ARBA00022448"/>
    </source>
</evidence>
<dbReference type="OrthoDB" id="9779554at2"/>
<feature type="transmembrane region" description="Helical" evidence="11">
    <location>
        <begin position="53"/>
        <end position="75"/>
    </location>
</feature>
<comment type="catalytic activity">
    <reaction evidence="10">
        <text>phosphate(in) + H(+)(in) = phosphate(out) + H(+)(out)</text>
        <dbReference type="Rhea" id="RHEA:29939"/>
        <dbReference type="ChEBI" id="CHEBI:15378"/>
        <dbReference type="ChEBI" id="CHEBI:43474"/>
    </reaction>
</comment>
<protein>
    <recommendedName>
        <fullName evidence="11">Phosphate transporter</fullName>
    </recommendedName>
</protein>
<feature type="transmembrane region" description="Helical" evidence="11">
    <location>
        <begin position="134"/>
        <end position="156"/>
    </location>
</feature>
<feature type="transmembrane region" description="Helical" evidence="11">
    <location>
        <begin position="240"/>
        <end position="259"/>
    </location>
</feature>